<evidence type="ECO:0000313" key="5">
    <source>
        <dbReference type="Proteomes" id="UP000752172"/>
    </source>
</evidence>
<keyword evidence="2" id="KW-0813">Transport</keyword>
<reference evidence="4" key="2">
    <citation type="submission" date="2021-09" db="EMBL/GenBank/DDBJ databases">
        <authorList>
            <person name="Gilroy R."/>
        </authorList>
    </citation>
    <scope>NUCLEOTIDE SEQUENCE</scope>
    <source>
        <strain evidence="4">ChiSjej2B20-17149</strain>
    </source>
</reference>
<protein>
    <submittedName>
        <fullName evidence="4">OprD family porin</fullName>
    </submittedName>
</protein>
<evidence type="ECO:0000256" key="1">
    <source>
        <dbReference type="ARBA" id="ARBA00009075"/>
    </source>
</evidence>
<dbReference type="PANTHER" id="PTHR34596:SF2">
    <property type="entry name" value="CHITOPORIN"/>
    <property type="match status" value="1"/>
</dbReference>
<comment type="similarity">
    <text evidence="1">Belongs to the outer membrane porin (Opr) (TC 1.B.25) family.</text>
</comment>
<dbReference type="InterPro" id="IPR005318">
    <property type="entry name" value="OM_porin_bac"/>
</dbReference>
<evidence type="ECO:0000256" key="2">
    <source>
        <dbReference type="ARBA" id="ARBA00022448"/>
    </source>
</evidence>
<evidence type="ECO:0000256" key="3">
    <source>
        <dbReference type="ARBA" id="ARBA00022729"/>
    </source>
</evidence>
<evidence type="ECO:0000313" key="4">
    <source>
        <dbReference type="EMBL" id="HJH20324.1"/>
    </source>
</evidence>
<dbReference type="GO" id="GO:0015288">
    <property type="term" value="F:porin activity"/>
    <property type="evidence" value="ECO:0007669"/>
    <property type="project" value="TreeGrafter"/>
</dbReference>
<dbReference type="InterPro" id="IPR023614">
    <property type="entry name" value="Porin_dom_sf"/>
</dbReference>
<proteinExistence type="inferred from homology"/>
<organism evidence="4 5">
    <name type="scientific">Pseudomonas lactis</name>
    <dbReference type="NCBI Taxonomy" id="1615674"/>
    <lineage>
        <taxon>Bacteria</taxon>
        <taxon>Pseudomonadati</taxon>
        <taxon>Pseudomonadota</taxon>
        <taxon>Gammaproteobacteria</taxon>
        <taxon>Pseudomonadales</taxon>
        <taxon>Pseudomonadaceae</taxon>
        <taxon>Pseudomonas</taxon>
    </lineage>
</organism>
<accession>A0A921T8V2</accession>
<dbReference type="Proteomes" id="UP000752172">
    <property type="component" value="Unassembled WGS sequence"/>
</dbReference>
<dbReference type="Pfam" id="PF03573">
    <property type="entry name" value="OprD"/>
    <property type="match status" value="1"/>
</dbReference>
<dbReference type="RefSeq" id="WP_133076184.1">
    <property type="nucleotide sequence ID" value="NZ_DYTS01000293.1"/>
</dbReference>
<sequence length="436" mass="48060">MQLFQYVLTIACVGCYAGSNALASEQSDAKGFIDGSSASVNLRAMYQNRDLRNGAANHNAGTKNGYREDSGLGSQWFFDSGYTKGTLGLGVSGLGLASLRFDGGTGRQGNNMFASDSQGHPETAQSKLGGTLNVRISNTVLKYGDQVIQTPVFWSYQARLLPDVATGFYLVSREVAHLTLSAGHFTALRSPTGMWDDSVNGRDRNTGRKRAGLTAADIAVATYDWTPRLSTTVAASDIDDYWRREYFNTRYVYLIDGQHSLSTDFNTYRTRSVGEALGGKNDNVFWSSALGYTFSSHKVTVAFQRGTGKTGYYYGVDGAGTVLLNNPSQWSDFVGEDERSVQLRYDLNMSNYGVPGLTFTSRYMYGWGITTPSGEEGREHELDLELRYVVQSGPAKQLTFRVRNAVYRANDAYNTSIYGADNNDFRLMVEYPISLF</sequence>
<reference evidence="4" key="1">
    <citation type="journal article" date="2021" name="PeerJ">
        <title>Extensive microbial diversity within the chicken gut microbiome revealed by metagenomics and culture.</title>
        <authorList>
            <person name="Gilroy R."/>
            <person name="Ravi A."/>
            <person name="Getino M."/>
            <person name="Pursley I."/>
            <person name="Horton D.L."/>
            <person name="Alikhan N.F."/>
            <person name="Baker D."/>
            <person name="Gharbi K."/>
            <person name="Hall N."/>
            <person name="Watson M."/>
            <person name="Adriaenssens E.M."/>
            <person name="Foster-Nyarko E."/>
            <person name="Jarju S."/>
            <person name="Secka A."/>
            <person name="Antonio M."/>
            <person name="Oren A."/>
            <person name="Chaudhuri R.R."/>
            <person name="La Ragione R."/>
            <person name="Hildebrand F."/>
            <person name="Pallen M.J."/>
        </authorList>
    </citation>
    <scope>NUCLEOTIDE SEQUENCE</scope>
    <source>
        <strain evidence="4">ChiSjej2B20-17149</strain>
    </source>
</reference>
<dbReference type="AlphaFoldDB" id="A0A921T8V2"/>
<comment type="caution">
    <text evidence="4">The sequence shown here is derived from an EMBL/GenBank/DDBJ whole genome shotgun (WGS) entry which is preliminary data.</text>
</comment>
<dbReference type="GO" id="GO:0016020">
    <property type="term" value="C:membrane"/>
    <property type="evidence" value="ECO:0007669"/>
    <property type="project" value="InterPro"/>
</dbReference>
<gene>
    <name evidence="4" type="ORF">K8W20_16620</name>
</gene>
<keyword evidence="3" id="KW-0732">Signal</keyword>
<dbReference type="PANTHER" id="PTHR34596">
    <property type="entry name" value="CHITOPORIN"/>
    <property type="match status" value="1"/>
</dbReference>
<dbReference type="Gene3D" id="2.40.160.10">
    <property type="entry name" value="Porin"/>
    <property type="match status" value="1"/>
</dbReference>
<name>A0A921T8V2_9PSED</name>
<dbReference type="EMBL" id="DYTS01000293">
    <property type="protein sequence ID" value="HJH20324.1"/>
    <property type="molecule type" value="Genomic_DNA"/>
</dbReference>